<dbReference type="InParanoid" id="A0A0G4EU84"/>
<dbReference type="AlphaFoldDB" id="A0A0G4EU84"/>
<protein>
    <recommendedName>
        <fullName evidence="2">RNB domain-containing protein</fullName>
    </recommendedName>
</protein>
<dbReference type="PANTHER" id="PTHR23355">
    <property type="entry name" value="RIBONUCLEASE"/>
    <property type="match status" value="1"/>
</dbReference>
<evidence type="ECO:0000256" key="1">
    <source>
        <dbReference type="SAM" id="MobiDB-lite"/>
    </source>
</evidence>
<dbReference type="VEuPathDB" id="CryptoDB:Vbra_13364"/>
<proteinExistence type="predicted"/>
<dbReference type="Pfam" id="PF00773">
    <property type="entry name" value="RNB"/>
    <property type="match status" value="1"/>
</dbReference>
<dbReference type="EMBL" id="CDMY01000315">
    <property type="protein sequence ID" value="CEM01977.1"/>
    <property type="molecule type" value="Genomic_DNA"/>
</dbReference>
<sequence>MFLLMVSFSRLLSDTDGFIAHPPLHHHAIGRDHSSDSSAHLNHQQRQLVLCRGRLARRRPSRQLGRRPTSAVLLSAARKAASVSSESVRVSDDVGVGAVVDYERGGGEGMLGVVAATDGKKSWKVVDALTGRTLSVPHKHIRYVVPGISMGAASDGRLNELAAFMERARSRGCDADLPTVELAWEMLREEGDSFTVSDFARLVHDDASTAEAAYGAFLTLHSDMGKVFFRPTRDGHFEARDPSVVDVAREAFARRQHEQQEARQFAQWVADKLAGGERIDFDPDATSPFDAVDRDAWRGLVGVACRLDDKTYTTQHDKQGEELLSLLGRPSTAAEAFDVLVRLGVFHKHENLMKHRLQLGEPFSRSVLDAAASLVADPPADPDAAIRRDLTHLRVYTIDEPSTVEVDDGISIEPTDDGRDRLWIHIADVSRWTHRGGVLDAEAARRQSTLYLPEATYPMFPMSVAATLMSLTQDGPRYAMSVGVVLNDDGSIAADEVTLTPSRILVTHKATPQMVAHTLSNDSVADGEGSCHDEEMRKDLSRLADWAPRRRQWRRQQGILEQLRAAEVPSCKVRAKKDQSEPDGYFVDVKLDGWADSMTDGERATDPQVLVSEMMVLAGEAVARFCHAHKIPVPYRGQDAPTRITGDELAAIMALSHPYCRSYAVRKLYSPAVLQLVPYRHAGLGLEAYVQFTSPIRRYNDLLIHYQIKAALHARRADGASASPSLPFTAEALRDTIANDSTAAINRLQRSSERYWTYEYLRRRKTQRMEALVLGRVGRMGYRLLFPSVGLELTYDLPSREGDIQPGDTLDVGIVSADPRQGTLVLDVRQMATDDGCDNVTGDTEELADEYSDGEDEY</sequence>
<dbReference type="Proteomes" id="UP000041254">
    <property type="component" value="Unassembled WGS sequence"/>
</dbReference>
<dbReference type="GO" id="GO:0000932">
    <property type="term" value="C:P-body"/>
    <property type="evidence" value="ECO:0007669"/>
    <property type="project" value="TreeGrafter"/>
</dbReference>
<dbReference type="InterPro" id="IPR057324">
    <property type="entry name" value="WH_RNase_II"/>
</dbReference>
<evidence type="ECO:0000313" key="4">
    <source>
        <dbReference type="Proteomes" id="UP000041254"/>
    </source>
</evidence>
<dbReference type="OrthoDB" id="2285229at2759"/>
<dbReference type="InterPro" id="IPR056403">
    <property type="entry name" value="RNase_II_barrel"/>
</dbReference>
<name>A0A0G4EU84_VITBC</name>
<accession>A0A0G4EU84</accession>
<reference evidence="3 4" key="1">
    <citation type="submission" date="2014-11" db="EMBL/GenBank/DDBJ databases">
        <authorList>
            <person name="Zhu J."/>
            <person name="Qi W."/>
            <person name="Song R."/>
        </authorList>
    </citation>
    <scope>NUCLEOTIDE SEQUENCE [LARGE SCALE GENOMIC DNA]</scope>
</reference>
<feature type="compositionally biased region" description="Acidic residues" evidence="1">
    <location>
        <begin position="843"/>
        <end position="858"/>
    </location>
</feature>
<keyword evidence="4" id="KW-1185">Reference proteome</keyword>
<evidence type="ECO:0000259" key="2">
    <source>
        <dbReference type="SMART" id="SM00955"/>
    </source>
</evidence>
<dbReference type="Pfam" id="PF23163">
    <property type="entry name" value="CSD_RNase_II"/>
    <property type="match status" value="1"/>
</dbReference>
<dbReference type="STRING" id="1169540.A0A0G4EU84"/>
<dbReference type="Pfam" id="PF23161">
    <property type="entry name" value="HTH_RNase_II"/>
    <property type="match status" value="1"/>
</dbReference>
<dbReference type="InterPro" id="IPR056404">
    <property type="entry name" value="HTH_RNase_II"/>
</dbReference>
<dbReference type="SMART" id="SM00955">
    <property type="entry name" value="RNB"/>
    <property type="match status" value="1"/>
</dbReference>
<organism evidence="3 4">
    <name type="scientific">Vitrella brassicaformis (strain CCMP3155)</name>
    <dbReference type="NCBI Taxonomy" id="1169540"/>
    <lineage>
        <taxon>Eukaryota</taxon>
        <taxon>Sar</taxon>
        <taxon>Alveolata</taxon>
        <taxon>Colpodellida</taxon>
        <taxon>Vitrellaceae</taxon>
        <taxon>Vitrella</taxon>
    </lineage>
</organism>
<feature type="domain" description="RNB" evidence="2">
    <location>
        <begin position="387"/>
        <end position="714"/>
    </location>
</feature>
<dbReference type="SUPFAM" id="SSF50249">
    <property type="entry name" value="Nucleic acid-binding proteins"/>
    <property type="match status" value="1"/>
</dbReference>
<dbReference type="GO" id="GO:0006402">
    <property type="term" value="P:mRNA catabolic process"/>
    <property type="evidence" value="ECO:0007669"/>
    <property type="project" value="TreeGrafter"/>
</dbReference>
<dbReference type="Pfam" id="PF25255">
    <property type="entry name" value="WHD_RNase_II"/>
    <property type="match status" value="1"/>
</dbReference>
<dbReference type="GO" id="GO:0000175">
    <property type="term" value="F:3'-5'-RNA exonuclease activity"/>
    <property type="evidence" value="ECO:0007669"/>
    <property type="project" value="TreeGrafter"/>
</dbReference>
<feature type="region of interest" description="Disordered" evidence="1">
    <location>
        <begin position="835"/>
        <end position="858"/>
    </location>
</feature>
<dbReference type="GO" id="GO:0003723">
    <property type="term" value="F:RNA binding"/>
    <property type="evidence" value="ECO:0007669"/>
    <property type="project" value="InterPro"/>
</dbReference>
<dbReference type="InterPro" id="IPR001900">
    <property type="entry name" value="RNase_II/R"/>
</dbReference>
<evidence type="ECO:0000313" key="3">
    <source>
        <dbReference type="EMBL" id="CEM01977.1"/>
    </source>
</evidence>
<dbReference type="PANTHER" id="PTHR23355:SF42">
    <property type="entry name" value="RIBONUCLEASE II, CHLOROPLASTIC_MITOCHONDRIAL"/>
    <property type="match status" value="1"/>
</dbReference>
<dbReference type="InterPro" id="IPR050180">
    <property type="entry name" value="RNR_Ribonuclease"/>
</dbReference>
<gene>
    <name evidence="3" type="ORF">Vbra_13364</name>
</gene>
<dbReference type="InterPro" id="IPR012340">
    <property type="entry name" value="NA-bd_OB-fold"/>
</dbReference>